<reference evidence="5 6" key="1">
    <citation type="submission" date="2023-07" db="EMBL/GenBank/DDBJ databases">
        <title>Sequencing the genomes of 1000 actinobacteria strains.</title>
        <authorList>
            <person name="Klenk H.-P."/>
        </authorList>
    </citation>
    <scope>NUCLEOTIDE SEQUENCE [LARGE SCALE GENOMIC DNA]</scope>
    <source>
        <strain evidence="5 6">DSM 15539</strain>
    </source>
</reference>
<proteinExistence type="inferred from homology"/>
<evidence type="ECO:0000256" key="3">
    <source>
        <dbReference type="ARBA" id="ARBA00022729"/>
    </source>
</evidence>
<evidence type="ECO:0000313" key="5">
    <source>
        <dbReference type="EMBL" id="MDR6939718.1"/>
    </source>
</evidence>
<keyword evidence="6" id="KW-1185">Reference proteome</keyword>
<gene>
    <name evidence="5" type="ORF">J2S36_001261</name>
</gene>
<dbReference type="Proteomes" id="UP001266099">
    <property type="component" value="Unassembled WGS sequence"/>
</dbReference>
<comment type="caution">
    <text evidence="5">The sequence shown here is derived from an EMBL/GenBank/DDBJ whole genome shotgun (WGS) entry which is preliminary data.</text>
</comment>
<name>A0ABU1T321_9ACTO</name>
<keyword evidence="2" id="KW-0813">Transport</keyword>
<evidence type="ECO:0000256" key="1">
    <source>
        <dbReference type="ARBA" id="ARBA00008520"/>
    </source>
</evidence>
<evidence type="ECO:0000256" key="4">
    <source>
        <dbReference type="SAM" id="SignalP"/>
    </source>
</evidence>
<sequence>MKKSMRIAVAAAGVLALSLSACSGSDAGKKADGKGAASEANLTVWAPQEDQTDSNAWLPKMEAAFEKAHPEYKITWKNAVVSEGDAAKTVNADPAAAADVYLFANDQLGSLLEATAIGELSDEGMEQLKKQNSETMIASVSDKDGKAYGLPTEPNTWFMYYNKAKFSAEDVKSLDTMLAKGKVAFPLSNAWYYPSFYVGAGGTFFGENGLDAKAGINYGPKQEEVTKYLVNLAKNANFVNDVEGAGLGGLKSGTVDAIFSGAWDAKNVQEALGDNYAVAALPMYNLGGEQVQLRSFSGSKAAAYNPNSKNTKIASQFAAFLASDEAQKAHYEIRGTIPVAKTLAADSTISKDPVAVALFEVIANNSILQPTIKEMGTFWEPGENFAKAIVNGEITESNAAEKTTALQEAFNK</sequence>
<evidence type="ECO:0000313" key="6">
    <source>
        <dbReference type="Proteomes" id="UP001266099"/>
    </source>
</evidence>
<organism evidence="5 6">
    <name type="scientific">Arcanobacterium hippocoleae</name>
    <dbReference type="NCBI Taxonomy" id="149017"/>
    <lineage>
        <taxon>Bacteria</taxon>
        <taxon>Bacillati</taxon>
        <taxon>Actinomycetota</taxon>
        <taxon>Actinomycetes</taxon>
        <taxon>Actinomycetales</taxon>
        <taxon>Actinomycetaceae</taxon>
        <taxon>Arcanobacterium</taxon>
    </lineage>
</organism>
<feature type="signal peptide" evidence="4">
    <location>
        <begin position="1"/>
        <end position="23"/>
    </location>
</feature>
<evidence type="ECO:0000256" key="2">
    <source>
        <dbReference type="ARBA" id="ARBA00022448"/>
    </source>
</evidence>
<feature type="chain" id="PRO_5046039207" evidence="4">
    <location>
        <begin position="24"/>
        <end position="412"/>
    </location>
</feature>
<comment type="similarity">
    <text evidence="1">Belongs to the bacterial solute-binding protein 1 family.</text>
</comment>
<protein>
    <submittedName>
        <fullName evidence="5">Arabinogalactan oligomer/maltooligosaccharide transport system substrate-binding protein</fullName>
    </submittedName>
</protein>
<dbReference type="PANTHER" id="PTHR30061">
    <property type="entry name" value="MALTOSE-BINDING PERIPLASMIC PROTEIN"/>
    <property type="match status" value="1"/>
</dbReference>
<dbReference type="PROSITE" id="PS51257">
    <property type="entry name" value="PROKAR_LIPOPROTEIN"/>
    <property type="match status" value="1"/>
</dbReference>
<dbReference type="PANTHER" id="PTHR30061:SF50">
    <property type="entry name" value="MALTOSE_MALTODEXTRIN-BINDING PERIPLASMIC PROTEIN"/>
    <property type="match status" value="1"/>
</dbReference>
<accession>A0ABU1T321</accession>
<dbReference type="RefSeq" id="WP_309956617.1">
    <property type="nucleotide sequence ID" value="NZ_JAVDUJ010000001.1"/>
</dbReference>
<dbReference type="Gene3D" id="3.40.190.10">
    <property type="entry name" value="Periplasmic binding protein-like II"/>
    <property type="match status" value="2"/>
</dbReference>
<keyword evidence="3 4" id="KW-0732">Signal</keyword>
<dbReference type="SUPFAM" id="SSF53850">
    <property type="entry name" value="Periplasmic binding protein-like II"/>
    <property type="match status" value="1"/>
</dbReference>
<dbReference type="EMBL" id="JAVDUJ010000001">
    <property type="protein sequence ID" value="MDR6939718.1"/>
    <property type="molecule type" value="Genomic_DNA"/>
</dbReference>
<dbReference type="InterPro" id="IPR006059">
    <property type="entry name" value="SBP"/>
</dbReference>
<dbReference type="Pfam" id="PF13416">
    <property type="entry name" value="SBP_bac_8"/>
    <property type="match status" value="1"/>
</dbReference>